<dbReference type="InterPro" id="IPR001304">
    <property type="entry name" value="C-type_lectin-like"/>
</dbReference>
<evidence type="ECO:0000313" key="4">
    <source>
        <dbReference type="Proteomes" id="UP001153636"/>
    </source>
</evidence>
<dbReference type="Pfam" id="PF00059">
    <property type="entry name" value="Lectin_C"/>
    <property type="match status" value="2"/>
</dbReference>
<name>A0A9P0CJU7_9CUCU</name>
<dbReference type="SMART" id="SM00034">
    <property type="entry name" value="CLECT"/>
    <property type="match status" value="2"/>
</dbReference>
<feature type="domain" description="C-type lectin" evidence="2">
    <location>
        <begin position="183"/>
        <end position="304"/>
    </location>
</feature>
<evidence type="ECO:0000259" key="2">
    <source>
        <dbReference type="PROSITE" id="PS50041"/>
    </source>
</evidence>
<proteinExistence type="predicted"/>
<dbReference type="Gene3D" id="3.10.100.10">
    <property type="entry name" value="Mannose-Binding Protein A, subunit A"/>
    <property type="match status" value="2"/>
</dbReference>
<dbReference type="InterPro" id="IPR016187">
    <property type="entry name" value="CTDL_fold"/>
</dbReference>
<gene>
    <name evidence="3" type="ORF">PSYICH_LOCUS1340</name>
</gene>
<feature type="domain" description="C-type lectin" evidence="2">
    <location>
        <begin position="27"/>
        <end position="147"/>
    </location>
</feature>
<organism evidence="3 4">
    <name type="scientific">Psylliodes chrysocephalus</name>
    <dbReference type="NCBI Taxonomy" id="3402493"/>
    <lineage>
        <taxon>Eukaryota</taxon>
        <taxon>Metazoa</taxon>
        <taxon>Ecdysozoa</taxon>
        <taxon>Arthropoda</taxon>
        <taxon>Hexapoda</taxon>
        <taxon>Insecta</taxon>
        <taxon>Pterygota</taxon>
        <taxon>Neoptera</taxon>
        <taxon>Endopterygota</taxon>
        <taxon>Coleoptera</taxon>
        <taxon>Polyphaga</taxon>
        <taxon>Cucujiformia</taxon>
        <taxon>Chrysomeloidea</taxon>
        <taxon>Chrysomelidae</taxon>
        <taxon>Galerucinae</taxon>
        <taxon>Alticini</taxon>
        <taxon>Psylliodes</taxon>
    </lineage>
</organism>
<dbReference type="EMBL" id="OV651813">
    <property type="protein sequence ID" value="CAH1099947.1"/>
    <property type="molecule type" value="Genomic_DNA"/>
</dbReference>
<protein>
    <recommendedName>
        <fullName evidence="2">C-type lectin domain-containing protein</fullName>
    </recommendedName>
</protein>
<keyword evidence="1" id="KW-0732">Signal</keyword>
<dbReference type="AlphaFoldDB" id="A0A9P0CJU7"/>
<reference evidence="3" key="1">
    <citation type="submission" date="2022-01" db="EMBL/GenBank/DDBJ databases">
        <authorList>
            <person name="King R."/>
        </authorList>
    </citation>
    <scope>NUCLEOTIDE SEQUENCE</scope>
</reference>
<evidence type="ECO:0000313" key="3">
    <source>
        <dbReference type="EMBL" id="CAH1099947.1"/>
    </source>
</evidence>
<dbReference type="Proteomes" id="UP001153636">
    <property type="component" value="Chromosome 1"/>
</dbReference>
<accession>A0A9P0CJU7</accession>
<dbReference type="InterPro" id="IPR050111">
    <property type="entry name" value="C-type_lectin/snaclec_domain"/>
</dbReference>
<dbReference type="PANTHER" id="PTHR22803">
    <property type="entry name" value="MANNOSE, PHOSPHOLIPASE, LECTIN RECEPTOR RELATED"/>
    <property type="match status" value="1"/>
</dbReference>
<dbReference type="CDD" id="cd00037">
    <property type="entry name" value="CLECT"/>
    <property type="match status" value="2"/>
</dbReference>
<dbReference type="PROSITE" id="PS50041">
    <property type="entry name" value="C_TYPE_LECTIN_2"/>
    <property type="match status" value="2"/>
</dbReference>
<dbReference type="SUPFAM" id="SSF56436">
    <property type="entry name" value="C-type lectin-like"/>
    <property type="match status" value="2"/>
</dbReference>
<keyword evidence="4" id="KW-1185">Reference proteome</keyword>
<feature type="signal peptide" evidence="1">
    <location>
        <begin position="1"/>
        <end position="17"/>
    </location>
</feature>
<dbReference type="OrthoDB" id="7962197at2759"/>
<feature type="chain" id="PRO_5040127302" description="C-type lectin domain-containing protein" evidence="1">
    <location>
        <begin position="18"/>
        <end position="331"/>
    </location>
</feature>
<sequence length="331" mass="38562">MLVFLILLISLFVSISSNSSIPLYKSGKSKFYFVSTNLKASFLDANEICNQIGRKLVSIESDERNKKLYKLLRKNVLLGDYWTSGTNMLTSPGEFKWLSTNEDAYFPDWEVDETLKGPNRCIKIDAVEHELKWIPVSCNEKLHFICEKNRNVEWKKHVTFEHWKGAFNDPINNYYNMPNYIIYDHMIYPVFTIQLSFHEALSFCHSVGMDLVSIPSLEENDEIHNMISRLTDTQNMLFWSGGSKVIDRNTWSWVKDGTLVNLLNWLPEKATDSNKNCISLIYTKDHGLAWNAEDCTVRMNFLCSIEYAPDETDVEDYEEEKLEAQYDNDFL</sequence>
<dbReference type="InterPro" id="IPR016186">
    <property type="entry name" value="C-type_lectin-like/link_sf"/>
</dbReference>
<evidence type="ECO:0000256" key="1">
    <source>
        <dbReference type="SAM" id="SignalP"/>
    </source>
</evidence>